<feature type="compositionally biased region" description="Low complexity" evidence="4">
    <location>
        <begin position="27"/>
        <end position="41"/>
    </location>
</feature>
<comment type="caution">
    <text evidence="6">The sequence shown here is derived from an EMBL/GenBank/DDBJ whole genome shotgun (WGS) entry which is preliminary data.</text>
</comment>
<evidence type="ECO:0000256" key="1">
    <source>
        <dbReference type="ARBA" id="ARBA00010646"/>
    </source>
</evidence>
<dbReference type="PROSITE" id="PS51257">
    <property type="entry name" value="PROKAR_LIPOPROTEIN"/>
    <property type="match status" value="1"/>
</dbReference>
<comment type="similarity">
    <text evidence="1">Belongs to the glycosyl hydrolase 25 family.</text>
</comment>
<dbReference type="Proteomes" id="UP000582231">
    <property type="component" value="Unassembled WGS sequence"/>
</dbReference>
<dbReference type="SUPFAM" id="SSF51445">
    <property type="entry name" value="(Trans)glycosidases"/>
    <property type="match status" value="1"/>
</dbReference>
<proteinExistence type="inferred from homology"/>
<evidence type="ECO:0000256" key="5">
    <source>
        <dbReference type="SAM" id="SignalP"/>
    </source>
</evidence>
<evidence type="ECO:0000256" key="2">
    <source>
        <dbReference type="ARBA" id="ARBA00022801"/>
    </source>
</evidence>
<keyword evidence="3" id="KW-0326">Glycosidase</keyword>
<dbReference type="InterPro" id="IPR002053">
    <property type="entry name" value="Glyco_hydro_25"/>
</dbReference>
<evidence type="ECO:0000256" key="4">
    <source>
        <dbReference type="SAM" id="MobiDB-lite"/>
    </source>
</evidence>
<dbReference type="PROSITE" id="PS51904">
    <property type="entry name" value="GLYCOSYL_HYDROL_F25_2"/>
    <property type="match status" value="1"/>
</dbReference>
<evidence type="ECO:0000313" key="6">
    <source>
        <dbReference type="EMBL" id="NYD32246.1"/>
    </source>
</evidence>
<dbReference type="InterPro" id="IPR018077">
    <property type="entry name" value="Glyco_hydro_fam25_subgr"/>
</dbReference>
<evidence type="ECO:0000313" key="7">
    <source>
        <dbReference type="Proteomes" id="UP000582231"/>
    </source>
</evidence>
<sequence>MRSPRSRGRVAAVAAVLALAGCGGTPAAGPETAPATSAPTTATPPPTPTPTPPSTATAAPPLAEGIDASHHQGPIDWERVARAGIRFAYLKASEGTGFTDPRFAAHRAAAVRAGVAVAGYHYFQLCSDGEAQAEHFLDVLGADPPLQPPPALDLELVGSCPDPPPRGTLLAEVRAFLTTVDERLGTTTLVYLYPDLEARYALAEDLDDHPQWARRLGDRPPARDWAVWQYDEHGAVPGVTGRVDRDRGTFQTEER</sequence>
<feature type="compositionally biased region" description="Low complexity" evidence="4">
    <location>
        <begin position="54"/>
        <end position="64"/>
    </location>
</feature>
<dbReference type="GO" id="GO:0016052">
    <property type="term" value="P:carbohydrate catabolic process"/>
    <property type="evidence" value="ECO:0007669"/>
    <property type="project" value="TreeGrafter"/>
</dbReference>
<dbReference type="GO" id="GO:0003796">
    <property type="term" value="F:lysozyme activity"/>
    <property type="evidence" value="ECO:0007669"/>
    <property type="project" value="InterPro"/>
</dbReference>
<gene>
    <name evidence="6" type="ORF">BJ958_003792</name>
</gene>
<protein>
    <submittedName>
        <fullName evidence="6">Lysozyme</fullName>
    </submittedName>
</protein>
<keyword evidence="2" id="KW-0378">Hydrolase</keyword>
<dbReference type="PANTHER" id="PTHR34135:SF2">
    <property type="entry name" value="LYSOZYME"/>
    <property type="match status" value="1"/>
</dbReference>
<feature type="signal peptide" evidence="5">
    <location>
        <begin position="1"/>
        <end position="27"/>
    </location>
</feature>
<dbReference type="InterPro" id="IPR017853">
    <property type="entry name" value="GH"/>
</dbReference>
<organism evidence="6 7">
    <name type="scientific">Nocardioides kongjuensis</name>
    <dbReference type="NCBI Taxonomy" id="349522"/>
    <lineage>
        <taxon>Bacteria</taxon>
        <taxon>Bacillati</taxon>
        <taxon>Actinomycetota</taxon>
        <taxon>Actinomycetes</taxon>
        <taxon>Propionibacteriales</taxon>
        <taxon>Nocardioidaceae</taxon>
        <taxon>Nocardioides</taxon>
    </lineage>
</organism>
<evidence type="ECO:0000256" key="3">
    <source>
        <dbReference type="ARBA" id="ARBA00023295"/>
    </source>
</evidence>
<accession>A0A852RSQ5</accession>
<dbReference type="AlphaFoldDB" id="A0A852RSQ5"/>
<dbReference type="PANTHER" id="PTHR34135">
    <property type="entry name" value="LYSOZYME"/>
    <property type="match status" value="1"/>
</dbReference>
<keyword evidence="5" id="KW-0732">Signal</keyword>
<keyword evidence="7" id="KW-1185">Reference proteome</keyword>
<dbReference type="SMART" id="SM00641">
    <property type="entry name" value="Glyco_25"/>
    <property type="match status" value="1"/>
</dbReference>
<reference evidence="6 7" key="1">
    <citation type="submission" date="2020-07" db="EMBL/GenBank/DDBJ databases">
        <title>Sequencing the genomes of 1000 actinobacteria strains.</title>
        <authorList>
            <person name="Klenk H.-P."/>
        </authorList>
    </citation>
    <scope>NUCLEOTIDE SEQUENCE [LARGE SCALE GENOMIC DNA]</scope>
    <source>
        <strain evidence="6 7">DSM 19082</strain>
    </source>
</reference>
<dbReference type="EMBL" id="JACCBF010000001">
    <property type="protein sequence ID" value="NYD32246.1"/>
    <property type="molecule type" value="Genomic_DNA"/>
</dbReference>
<feature type="compositionally biased region" description="Pro residues" evidence="4">
    <location>
        <begin position="42"/>
        <end position="53"/>
    </location>
</feature>
<feature type="chain" id="PRO_5032936281" evidence="5">
    <location>
        <begin position="28"/>
        <end position="255"/>
    </location>
</feature>
<dbReference type="Pfam" id="PF01183">
    <property type="entry name" value="Glyco_hydro_25"/>
    <property type="match status" value="1"/>
</dbReference>
<dbReference type="Gene3D" id="3.20.20.80">
    <property type="entry name" value="Glycosidases"/>
    <property type="match status" value="1"/>
</dbReference>
<dbReference type="RefSeq" id="WP_179728450.1">
    <property type="nucleotide sequence ID" value="NZ_BAABEF010000001.1"/>
</dbReference>
<name>A0A852RSQ5_9ACTN</name>
<feature type="region of interest" description="Disordered" evidence="4">
    <location>
        <begin position="24"/>
        <end position="71"/>
    </location>
</feature>
<dbReference type="GO" id="GO:0009253">
    <property type="term" value="P:peptidoglycan catabolic process"/>
    <property type="evidence" value="ECO:0007669"/>
    <property type="project" value="InterPro"/>
</dbReference>
<dbReference type="GO" id="GO:0016998">
    <property type="term" value="P:cell wall macromolecule catabolic process"/>
    <property type="evidence" value="ECO:0007669"/>
    <property type="project" value="InterPro"/>
</dbReference>